<sequence length="564" mass="61633">MAPDFESEGSGAGMDEAGRHALFGNMFSYMIPGGMCFDELQFDSSDTVTMQAERYGGVGIGYNGGGVRCGNVGKYQIKGIGQNPLVGDTGNLAHSYGGLSAVDALFETIYANVLQKILPVGVARVHGVILTGPRAAFNIGRAEERSWGALMVRDTVLRPAHFLRASTYAPPGAMARTMYSDVGRVRMVNRGLLQTCGSVNAVIQFLGNFMMRCANQLAFARVARIMHASISPSNMCFDGRWVDLTLTQFLPSDQNTAGFFPNIPSFFEENTAPLLFLRENIDTFNKYNGTNLQFAALANYYFKQLNACFRFHMGYLFALPVSQLAPDLQENQLEYVKDDVSAILSTGKTVRNAWPLVLDMDDPVLGFIERSFMAVAEPAAAGAHMAHEGAARVRDGAAFGTALATLFDAAYAADTSGGSRRSFVLAAFLTAFKRAALPEYFYHGRLEYHTIRPAIASGDPAHMAAVISDSIAIGDWAFEAADTVVTLYRSPQSTLAFERASGYFIHHSLVQGGSRRFASARELLCFVQDSQRSVFVQHEFDFTVYLQRMLRTAVAIEQINGDLE</sequence>
<organism evidence="1 2">
    <name type="scientific">Pseudoduganella rivuli</name>
    <dbReference type="NCBI Taxonomy" id="2666085"/>
    <lineage>
        <taxon>Bacteria</taxon>
        <taxon>Pseudomonadati</taxon>
        <taxon>Pseudomonadota</taxon>
        <taxon>Betaproteobacteria</taxon>
        <taxon>Burkholderiales</taxon>
        <taxon>Oxalobacteraceae</taxon>
        <taxon>Telluria group</taxon>
        <taxon>Pseudoduganella</taxon>
    </lineage>
</organism>
<gene>
    <name evidence="1" type="ORF">GJ700_21865</name>
</gene>
<protein>
    <submittedName>
        <fullName evidence="1">Uncharacterized protein</fullName>
    </submittedName>
</protein>
<comment type="caution">
    <text evidence="1">The sequence shown here is derived from an EMBL/GenBank/DDBJ whole genome shotgun (WGS) entry which is preliminary data.</text>
</comment>
<dbReference type="EMBL" id="WKJJ01000014">
    <property type="protein sequence ID" value="MRV74358.1"/>
    <property type="molecule type" value="Genomic_DNA"/>
</dbReference>
<proteinExistence type="predicted"/>
<dbReference type="AlphaFoldDB" id="A0A7X2LUW8"/>
<accession>A0A7X2LUW8</accession>
<name>A0A7X2LUW8_9BURK</name>
<dbReference type="Proteomes" id="UP000446768">
    <property type="component" value="Unassembled WGS sequence"/>
</dbReference>
<keyword evidence="2" id="KW-1185">Reference proteome</keyword>
<evidence type="ECO:0000313" key="2">
    <source>
        <dbReference type="Proteomes" id="UP000446768"/>
    </source>
</evidence>
<dbReference type="RefSeq" id="WP_154377863.1">
    <property type="nucleotide sequence ID" value="NZ_WKJJ01000014.1"/>
</dbReference>
<reference evidence="1 2" key="1">
    <citation type="submission" date="2019-11" db="EMBL/GenBank/DDBJ databases">
        <title>Novel species isolated from a subtropical stream in China.</title>
        <authorList>
            <person name="Lu H."/>
        </authorList>
    </citation>
    <scope>NUCLEOTIDE SEQUENCE [LARGE SCALE GENOMIC DNA]</scope>
    <source>
        <strain evidence="1 2">FT92W</strain>
    </source>
</reference>
<evidence type="ECO:0000313" key="1">
    <source>
        <dbReference type="EMBL" id="MRV74358.1"/>
    </source>
</evidence>